<evidence type="ECO:0000313" key="18">
    <source>
        <dbReference type="EMBL" id="KAK3934000.1"/>
    </source>
</evidence>
<dbReference type="Proteomes" id="UP001303473">
    <property type="component" value="Unassembled WGS sequence"/>
</dbReference>
<feature type="transmembrane region" description="Helical" evidence="15">
    <location>
        <begin position="137"/>
        <end position="158"/>
    </location>
</feature>
<feature type="transmembrane region" description="Helical" evidence="15">
    <location>
        <begin position="262"/>
        <end position="282"/>
    </location>
</feature>
<dbReference type="InterPro" id="IPR052337">
    <property type="entry name" value="SAT4-like"/>
</dbReference>
<name>A0AAN6MV41_9PEZI</name>
<feature type="transmembrane region" description="Helical" evidence="15">
    <location>
        <begin position="186"/>
        <end position="207"/>
    </location>
</feature>
<evidence type="ECO:0000256" key="9">
    <source>
        <dbReference type="ARBA" id="ARBA00022989"/>
    </source>
</evidence>
<dbReference type="GO" id="GO:0005576">
    <property type="term" value="C:extracellular region"/>
    <property type="evidence" value="ECO:0007669"/>
    <property type="project" value="UniProtKB-SubCell"/>
</dbReference>
<evidence type="ECO:0000256" key="2">
    <source>
        <dbReference type="ARBA" id="ARBA00004589"/>
    </source>
</evidence>
<comment type="subcellular location">
    <subcellularLocation>
        <location evidence="2">Membrane</location>
        <topology evidence="2">Lipid-anchor</topology>
        <topology evidence="2">GPI-anchor</topology>
    </subcellularLocation>
    <subcellularLocation>
        <location evidence="1">Membrane</location>
        <topology evidence="1">Multi-pass membrane protein</topology>
    </subcellularLocation>
    <subcellularLocation>
        <location evidence="3">Secreted</location>
    </subcellularLocation>
</comment>
<dbReference type="Pfam" id="PF05730">
    <property type="entry name" value="CFEM"/>
    <property type="match status" value="1"/>
</dbReference>
<evidence type="ECO:0000256" key="13">
    <source>
        <dbReference type="ARBA" id="ARBA00038359"/>
    </source>
</evidence>
<evidence type="ECO:0000256" key="8">
    <source>
        <dbReference type="ARBA" id="ARBA00022729"/>
    </source>
</evidence>
<dbReference type="InterPro" id="IPR049326">
    <property type="entry name" value="Rhodopsin_dom_fungi"/>
</dbReference>
<dbReference type="EMBL" id="MU854040">
    <property type="protein sequence ID" value="KAK3934000.1"/>
    <property type="molecule type" value="Genomic_DNA"/>
</dbReference>
<gene>
    <name evidence="18" type="ORF">QBC46DRAFT_274670</name>
</gene>
<dbReference type="PANTHER" id="PTHR33048:SF131">
    <property type="entry name" value="INTEGRAL MEMBRANE PROTEIN"/>
    <property type="match status" value="1"/>
</dbReference>
<dbReference type="PANTHER" id="PTHR33048">
    <property type="entry name" value="PTH11-LIKE INTEGRAL MEMBRANE PROTEIN (AFU_ORTHOLOGUE AFUA_5G11245)"/>
    <property type="match status" value="1"/>
</dbReference>
<protein>
    <recommendedName>
        <fullName evidence="17">CFEM domain-containing protein</fullName>
    </recommendedName>
</protein>
<organism evidence="18 19">
    <name type="scientific">Diplogelasinospora grovesii</name>
    <dbReference type="NCBI Taxonomy" id="303347"/>
    <lineage>
        <taxon>Eukaryota</taxon>
        <taxon>Fungi</taxon>
        <taxon>Dikarya</taxon>
        <taxon>Ascomycota</taxon>
        <taxon>Pezizomycotina</taxon>
        <taxon>Sordariomycetes</taxon>
        <taxon>Sordariomycetidae</taxon>
        <taxon>Sordariales</taxon>
        <taxon>Diplogelasinosporaceae</taxon>
        <taxon>Diplogelasinospora</taxon>
    </lineage>
</organism>
<feature type="compositionally biased region" description="Basic and acidic residues" evidence="14">
    <location>
        <begin position="428"/>
        <end position="446"/>
    </location>
</feature>
<dbReference type="SMART" id="SM00747">
    <property type="entry name" value="CFEM"/>
    <property type="match status" value="1"/>
</dbReference>
<keyword evidence="19" id="KW-1185">Reference proteome</keyword>
<evidence type="ECO:0000256" key="14">
    <source>
        <dbReference type="SAM" id="MobiDB-lite"/>
    </source>
</evidence>
<proteinExistence type="inferred from homology"/>
<evidence type="ECO:0000256" key="10">
    <source>
        <dbReference type="ARBA" id="ARBA00023136"/>
    </source>
</evidence>
<keyword evidence="8 16" id="KW-0732">Signal</keyword>
<evidence type="ECO:0000256" key="12">
    <source>
        <dbReference type="ARBA" id="ARBA00023288"/>
    </source>
</evidence>
<evidence type="ECO:0000256" key="11">
    <source>
        <dbReference type="ARBA" id="ARBA00023157"/>
    </source>
</evidence>
<evidence type="ECO:0000256" key="3">
    <source>
        <dbReference type="ARBA" id="ARBA00004613"/>
    </source>
</evidence>
<evidence type="ECO:0000256" key="4">
    <source>
        <dbReference type="ARBA" id="ARBA00010031"/>
    </source>
</evidence>
<evidence type="ECO:0000256" key="15">
    <source>
        <dbReference type="SAM" id="Phobius"/>
    </source>
</evidence>
<evidence type="ECO:0000313" key="19">
    <source>
        <dbReference type="Proteomes" id="UP001303473"/>
    </source>
</evidence>
<dbReference type="InterPro" id="IPR008427">
    <property type="entry name" value="Extracellular_membr_CFEM_dom"/>
</dbReference>
<comment type="similarity">
    <text evidence="4">Belongs to the RBT5 family.</text>
</comment>
<keyword evidence="7 15" id="KW-0812">Transmembrane</keyword>
<accession>A0AAN6MV41</accession>
<dbReference type="Pfam" id="PF20684">
    <property type="entry name" value="Fung_rhodopsin"/>
    <property type="match status" value="1"/>
</dbReference>
<comment type="similarity">
    <text evidence="13">Belongs to the SAT4 family.</text>
</comment>
<dbReference type="GO" id="GO:0098552">
    <property type="term" value="C:side of membrane"/>
    <property type="evidence" value="ECO:0007669"/>
    <property type="project" value="UniProtKB-KW"/>
</dbReference>
<feature type="signal peptide" evidence="16">
    <location>
        <begin position="1"/>
        <end position="20"/>
    </location>
</feature>
<comment type="caution">
    <text evidence="18">The sequence shown here is derived from an EMBL/GenBank/DDBJ whole genome shotgun (WGS) entry which is preliminary data.</text>
</comment>
<feature type="transmembrane region" description="Helical" evidence="15">
    <location>
        <begin position="294"/>
        <end position="313"/>
    </location>
</feature>
<evidence type="ECO:0000256" key="16">
    <source>
        <dbReference type="SAM" id="SignalP"/>
    </source>
</evidence>
<keyword evidence="10 15" id="KW-0472">Membrane</keyword>
<evidence type="ECO:0000259" key="17">
    <source>
        <dbReference type="SMART" id="SM00747"/>
    </source>
</evidence>
<keyword evidence="9 15" id="KW-1133">Transmembrane helix</keyword>
<dbReference type="AlphaFoldDB" id="A0AAN6MV41"/>
<keyword evidence="12" id="KW-0449">Lipoprotein</keyword>
<evidence type="ECO:0000256" key="5">
    <source>
        <dbReference type="ARBA" id="ARBA00022525"/>
    </source>
</evidence>
<evidence type="ECO:0000256" key="7">
    <source>
        <dbReference type="ARBA" id="ARBA00022692"/>
    </source>
</evidence>
<feature type="chain" id="PRO_5042813404" description="CFEM domain-containing protein" evidence="16">
    <location>
        <begin position="21"/>
        <end position="460"/>
    </location>
</feature>
<keyword evidence="11" id="KW-1015">Disulfide bond</keyword>
<keyword evidence="6" id="KW-0336">GPI-anchor</keyword>
<keyword evidence="6" id="KW-0325">Glycoprotein</keyword>
<evidence type="ECO:0000256" key="1">
    <source>
        <dbReference type="ARBA" id="ARBA00004141"/>
    </source>
</evidence>
<keyword evidence="5" id="KW-0964">Secreted</keyword>
<feature type="transmembrane region" description="Helical" evidence="15">
    <location>
        <begin position="219"/>
        <end position="242"/>
    </location>
</feature>
<reference evidence="19" key="1">
    <citation type="journal article" date="2023" name="Mol. Phylogenet. Evol.">
        <title>Genome-scale phylogeny and comparative genomics of the fungal order Sordariales.</title>
        <authorList>
            <person name="Hensen N."/>
            <person name="Bonometti L."/>
            <person name="Westerberg I."/>
            <person name="Brannstrom I.O."/>
            <person name="Guillou S."/>
            <person name="Cros-Aarteil S."/>
            <person name="Calhoun S."/>
            <person name="Haridas S."/>
            <person name="Kuo A."/>
            <person name="Mondo S."/>
            <person name="Pangilinan J."/>
            <person name="Riley R."/>
            <person name="LaButti K."/>
            <person name="Andreopoulos B."/>
            <person name="Lipzen A."/>
            <person name="Chen C."/>
            <person name="Yan M."/>
            <person name="Daum C."/>
            <person name="Ng V."/>
            <person name="Clum A."/>
            <person name="Steindorff A."/>
            <person name="Ohm R.A."/>
            <person name="Martin F."/>
            <person name="Silar P."/>
            <person name="Natvig D.O."/>
            <person name="Lalanne C."/>
            <person name="Gautier V."/>
            <person name="Ament-Velasquez S.L."/>
            <person name="Kruys A."/>
            <person name="Hutchinson M.I."/>
            <person name="Powell A.J."/>
            <person name="Barry K."/>
            <person name="Miller A.N."/>
            <person name="Grigoriev I.V."/>
            <person name="Debuchy R."/>
            <person name="Gladieux P."/>
            <person name="Hiltunen Thoren M."/>
            <person name="Johannesson H."/>
        </authorList>
    </citation>
    <scope>NUCLEOTIDE SEQUENCE [LARGE SCALE GENOMIC DNA]</scope>
    <source>
        <strain evidence="19">CBS 340.73</strain>
    </source>
</reference>
<feature type="transmembrane region" description="Helical" evidence="15">
    <location>
        <begin position="104"/>
        <end position="125"/>
    </location>
</feature>
<feature type="region of interest" description="Disordered" evidence="14">
    <location>
        <begin position="428"/>
        <end position="460"/>
    </location>
</feature>
<feature type="region of interest" description="Disordered" evidence="14">
    <location>
        <begin position="368"/>
        <end position="413"/>
    </location>
</feature>
<feature type="domain" description="CFEM" evidence="17">
    <location>
        <begin position="28"/>
        <end position="93"/>
    </location>
</feature>
<sequence>MQCLSLLLYLLHCLTRLAYAQMYSPEEILTQTPSCTHDCIINAFASFSGDLAGLASYVCTNISLQSELSTCVQTSCSFADQVSAAKVETELCAAFLKASRSWDVTRTIIIGCSLVFPTIALRLYTRVAYTKKLWTDDYATILAAGLLAVVAIIDLYSAHLGLGMHYWTIPADHGTLILKLFYVESMIYMLLLIASKLSILLVYARLFPARKFQYAVNSLSVFLACHGVLYLLLTAMQCLPVYSVWDRYITDRKCINVTAVAYSSGVISIIEDVAILLLPVPQVWRLKIDHGRRLAVLGLFSIGSFACFTSMIRMKYVVQYSATFDATWDNVDIVIWSAIEQFSAMFCGSLPPLRLLLVNVHRRTSRHINSRDDNIPSRIRQSNDPIPSQAPGGVEPADLHADGACSTDHSGFGEDRIRVTTTVEVRREEGTWFEDGSQHDDQDIEQRTGLPQRPLPVSLT</sequence>
<evidence type="ECO:0000256" key="6">
    <source>
        <dbReference type="ARBA" id="ARBA00022622"/>
    </source>
</evidence>